<keyword evidence="2" id="KW-1185">Reference proteome</keyword>
<reference evidence="2" key="1">
    <citation type="submission" date="2016-10" db="EMBL/GenBank/DDBJ databases">
        <title>The complete genome sequence of the rumen bacterium Butyrivibrio hungatei MB2003.</title>
        <authorList>
            <person name="Palevich N."/>
            <person name="Kelly W.J."/>
            <person name="Leahy S.C."/>
            <person name="Altermann E."/>
            <person name="Rakonjac J."/>
            <person name="Attwood G.T."/>
        </authorList>
    </citation>
    <scope>NUCLEOTIDE SEQUENCE [LARGE SCALE GENOMIC DNA]</scope>
    <source>
        <strain evidence="2">MB2003</strain>
        <plasmid evidence="2">Plasmid pnp144</plasmid>
    </source>
</reference>
<evidence type="ECO:0000313" key="1">
    <source>
        <dbReference type="EMBL" id="AOZ97941.1"/>
    </source>
</evidence>
<evidence type="ECO:0000313" key="2">
    <source>
        <dbReference type="Proteomes" id="UP000179284"/>
    </source>
</evidence>
<dbReference type="KEGG" id="bhu:bhn_II142"/>
<dbReference type="OrthoDB" id="2054466at2"/>
<geneLocation type="plasmid" evidence="2">
    <name>pnp144</name>
</geneLocation>
<dbReference type="EMBL" id="CP017832">
    <property type="protein sequence ID" value="AOZ97941.1"/>
    <property type="molecule type" value="Genomic_DNA"/>
</dbReference>
<dbReference type="RefSeq" id="WP_071177700.1">
    <property type="nucleotide sequence ID" value="NZ_CP017832.1"/>
</dbReference>
<dbReference type="InterPro" id="IPR056076">
    <property type="entry name" value="DUF7659"/>
</dbReference>
<organism evidence="1 2">
    <name type="scientific">Butyrivibrio hungatei</name>
    <dbReference type="NCBI Taxonomy" id="185008"/>
    <lineage>
        <taxon>Bacteria</taxon>
        <taxon>Bacillati</taxon>
        <taxon>Bacillota</taxon>
        <taxon>Clostridia</taxon>
        <taxon>Lachnospirales</taxon>
        <taxon>Lachnospiraceae</taxon>
        <taxon>Butyrivibrio</taxon>
    </lineage>
</organism>
<dbReference type="Proteomes" id="UP000179284">
    <property type="component" value="Plasmid pNP144"/>
</dbReference>
<proteinExistence type="predicted"/>
<keyword evidence="1" id="KW-0614">Plasmid</keyword>
<accession>A0A1D9P5X4</accession>
<dbReference type="AlphaFoldDB" id="A0A1D9P5X4"/>
<dbReference type="Pfam" id="PF24692">
    <property type="entry name" value="DUF7659"/>
    <property type="match status" value="1"/>
</dbReference>
<sequence length="145" mass="16979">MEPRKFKTYVDMQVQHQKDIEAIPMSFVFGYRNKEDADKQVMADLKVNDMSEVTPLKYGGYVRKADLKFFDDIWKLHDEEHKLFLKDSEENLVNAIVNEMYNHEYGYTLDPQDTLMALGKSESDLLNDTRFANAWTKAKSKVLSE</sequence>
<protein>
    <submittedName>
        <fullName evidence="1">Uncharacterized protein</fullName>
    </submittedName>
</protein>
<gene>
    <name evidence="1" type="ORF">bhn_II142</name>
</gene>
<name>A0A1D9P5X4_9FIRM</name>